<dbReference type="Proteomes" id="UP000607653">
    <property type="component" value="Unassembled WGS sequence"/>
</dbReference>
<dbReference type="EMBL" id="DUZY01000004">
    <property type="protein sequence ID" value="DAD34026.1"/>
    <property type="molecule type" value="Genomic_DNA"/>
</dbReference>
<gene>
    <name evidence="2" type="ORF">HUJ06_004666</name>
</gene>
<dbReference type="Pfam" id="PF00248">
    <property type="entry name" value="Aldo_ket_red"/>
    <property type="match status" value="1"/>
</dbReference>
<keyword evidence="3" id="KW-1185">Reference proteome</keyword>
<name>A0A822YTA8_NELNU</name>
<dbReference type="InterPro" id="IPR020471">
    <property type="entry name" value="AKR"/>
</dbReference>
<dbReference type="InterPro" id="IPR023210">
    <property type="entry name" value="NADP_OxRdtase_dom"/>
</dbReference>
<protein>
    <recommendedName>
        <fullName evidence="1">NADP-dependent oxidoreductase domain-containing protein</fullName>
    </recommendedName>
</protein>
<dbReference type="Gene3D" id="3.20.20.100">
    <property type="entry name" value="NADP-dependent oxidoreductase domain"/>
    <property type="match status" value="1"/>
</dbReference>
<sequence length="74" mass="8404">MEGLFSSGQARAIRVSNFSTKKLEDLIKYAKVPLVVNQVECHPIWQQPTLHTTCANQPLFISPKKINKCLIHDK</sequence>
<dbReference type="SUPFAM" id="SSF51430">
    <property type="entry name" value="NAD(P)-linked oxidoreductase"/>
    <property type="match status" value="1"/>
</dbReference>
<dbReference type="InterPro" id="IPR036812">
    <property type="entry name" value="NAD(P)_OxRdtase_dom_sf"/>
</dbReference>
<dbReference type="PANTHER" id="PTHR11732">
    <property type="entry name" value="ALDO/KETO REDUCTASE"/>
    <property type="match status" value="1"/>
</dbReference>
<evidence type="ECO:0000313" key="2">
    <source>
        <dbReference type="EMBL" id="DAD34026.1"/>
    </source>
</evidence>
<reference evidence="2 3" key="1">
    <citation type="journal article" date="2020" name="Mol. Biol. Evol.">
        <title>Distinct Expression and Methylation Patterns for Genes with Different Fates following a Single Whole-Genome Duplication in Flowering Plants.</title>
        <authorList>
            <person name="Shi T."/>
            <person name="Rahmani R.S."/>
            <person name="Gugger P.F."/>
            <person name="Wang M."/>
            <person name="Li H."/>
            <person name="Zhang Y."/>
            <person name="Li Z."/>
            <person name="Wang Q."/>
            <person name="Van de Peer Y."/>
            <person name="Marchal K."/>
            <person name="Chen J."/>
        </authorList>
    </citation>
    <scope>NUCLEOTIDE SEQUENCE [LARGE SCALE GENOMIC DNA]</scope>
    <source>
        <tissue evidence="2">Leaf</tissue>
    </source>
</reference>
<evidence type="ECO:0000259" key="1">
    <source>
        <dbReference type="Pfam" id="PF00248"/>
    </source>
</evidence>
<dbReference type="AlphaFoldDB" id="A0A822YTA8"/>
<comment type="caution">
    <text evidence="2">The sequence shown here is derived from an EMBL/GenBank/DDBJ whole genome shotgun (WGS) entry which is preliminary data.</text>
</comment>
<dbReference type="PRINTS" id="PR00069">
    <property type="entry name" value="ALDKETRDTASE"/>
</dbReference>
<feature type="domain" description="NADP-dependent oxidoreductase" evidence="1">
    <location>
        <begin position="1"/>
        <end position="56"/>
    </location>
</feature>
<organism evidence="2 3">
    <name type="scientific">Nelumbo nucifera</name>
    <name type="common">Sacred lotus</name>
    <dbReference type="NCBI Taxonomy" id="4432"/>
    <lineage>
        <taxon>Eukaryota</taxon>
        <taxon>Viridiplantae</taxon>
        <taxon>Streptophyta</taxon>
        <taxon>Embryophyta</taxon>
        <taxon>Tracheophyta</taxon>
        <taxon>Spermatophyta</taxon>
        <taxon>Magnoliopsida</taxon>
        <taxon>Proteales</taxon>
        <taxon>Nelumbonaceae</taxon>
        <taxon>Nelumbo</taxon>
    </lineage>
</organism>
<proteinExistence type="predicted"/>
<evidence type="ECO:0000313" key="3">
    <source>
        <dbReference type="Proteomes" id="UP000607653"/>
    </source>
</evidence>
<accession>A0A822YTA8</accession>
<dbReference type="GO" id="GO:0016491">
    <property type="term" value="F:oxidoreductase activity"/>
    <property type="evidence" value="ECO:0007669"/>
    <property type="project" value="InterPro"/>
</dbReference>